<dbReference type="Pfam" id="PF00612">
    <property type="entry name" value="IQ"/>
    <property type="match status" value="1"/>
</dbReference>
<feature type="compositionally biased region" description="Polar residues" evidence="3">
    <location>
        <begin position="330"/>
        <end position="353"/>
    </location>
</feature>
<protein>
    <submittedName>
        <fullName evidence="4">Uncharacterized protein</fullName>
    </submittedName>
</protein>
<evidence type="ECO:0000313" key="5">
    <source>
        <dbReference type="Proteomes" id="UP000734854"/>
    </source>
</evidence>
<dbReference type="EMBL" id="JACMSC010000007">
    <property type="protein sequence ID" value="KAG6515271.1"/>
    <property type="molecule type" value="Genomic_DNA"/>
</dbReference>
<dbReference type="AlphaFoldDB" id="A0A8J5H282"/>
<evidence type="ECO:0000313" key="4">
    <source>
        <dbReference type="EMBL" id="KAG6515271.1"/>
    </source>
</evidence>
<dbReference type="PROSITE" id="PS50096">
    <property type="entry name" value="IQ"/>
    <property type="match status" value="1"/>
</dbReference>
<dbReference type="Proteomes" id="UP000734854">
    <property type="component" value="Unassembled WGS sequence"/>
</dbReference>
<evidence type="ECO:0000256" key="1">
    <source>
        <dbReference type="ARBA" id="ARBA00022860"/>
    </source>
</evidence>
<dbReference type="InterPro" id="IPR000048">
    <property type="entry name" value="IQ_motif_EF-hand-BS"/>
</dbReference>
<keyword evidence="5" id="KW-1185">Reference proteome</keyword>
<comment type="caution">
    <text evidence="4">The sequence shown here is derived from an EMBL/GenBank/DDBJ whole genome shotgun (WGS) entry which is preliminary data.</text>
</comment>
<name>A0A8J5H282_ZINOF</name>
<evidence type="ECO:0000256" key="2">
    <source>
        <dbReference type="ARBA" id="ARBA00024341"/>
    </source>
</evidence>
<accession>A0A8J5H282</accession>
<organism evidence="4 5">
    <name type="scientific">Zingiber officinale</name>
    <name type="common">Ginger</name>
    <name type="synonym">Amomum zingiber</name>
    <dbReference type="NCBI Taxonomy" id="94328"/>
    <lineage>
        <taxon>Eukaryota</taxon>
        <taxon>Viridiplantae</taxon>
        <taxon>Streptophyta</taxon>
        <taxon>Embryophyta</taxon>
        <taxon>Tracheophyta</taxon>
        <taxon>Spermatophyta</taxon>
        <taxon>Magnoliopsida</taxon>
        <taxon>Liliopsida</taxon>
        <taxon>Zingiberales</taxon>
        <taxon>Zingiberaceae</taxon>
        <taxon>Zingiber</taxon>
    </lineage>
</organism>
<feature type="region of interest" description="Disordered" evidence="3">
    <location>
        <begin position="390"/>
        <end position="411"/>
    </location>
</feature>
<dbReference type="PANTHER" id="PTHR32295:SF216">
    <property type="entry name" value="PROTEIN IQ-DOMAIN 3"/>
    <property type="match status" value="1"/>
</dbReference>
<reference evidence="4 5" key="1">
    <citation type="submission" date="2020-08" db="EMBL/GenBank/DDBJ databases">
        <title>Plant Genome Project.</title>
        <authorList>
            <person name="Zhang R.-G."/>
        </authorList>
    </citation>
    <scope>NUCLEOTIDE SEQUENCE [LARGE SCALE GENOMIC DNA]</scope>
    <source>
        <tissue evidence="4">Rhizome</tissue>
    </source>
</reference>
<comment type="similarity">
    <text evidence="2">Belongs to the IQD family.</text>
</comment>
<dbReference type="GO" id="GO:0005516">
    <property type="term" value="F:calmodulin binding"/>
    <property type="evidence" value="ECO:0007669"/>
    <property type="project" value="UniProtKB-KW"/>
</dbReference>
<gene>
    <name evidence="4" type="ORF">ZIOFF_025663</name>
</gene>
<feature type="region of interest" description="Disordered" evidence="3">
    <location>
        <begin position="295"/>
        <end position="371"/>
    </location>
</feature>
<feature type="compositionally biased region" description="Low complexity" evidence="3">
    <location>
        <begin position="306"/>
        <end position="329"/>
    </location>
</feature>
<keyword evidence="1" id="KW-0112">Calmodulin-binding</keyword>
<dbReference type="PANTHER" id="PTHR32295">
    <property type="entry name" value="IQ-DOMAIN 5-RELATED"/>
    <property type="match status" value="1"/>
</dbReference>
<sequence length="442" mass="48317">MMASKLKWFNSLRKSLLPQCLKTEFRKGNDKSKHSGFLGSQEMENCIQNSTSLLPPISMEDKLMVTESEQSTHAYTVALATAIAAEAKAAAIRAAAEAKAAAIRAAAEAIHLTTSTAKSSSKPTEDVAAIRIQTAFRGHQARASFRASKGLDRLRRVVDGIAAKSQTTKTLYSLQTMSRVQMQLPSRYKLEEIHIPQQPKFEKEDNKKKIGEGWNHSFQSKEQAEAMQLNKKEAALRRERALAYAFSHQWQSPSKSAAVPVLSFNRSGKFILQDPSNPQLGWSWLARLMSGKPWENQQNASSKTLSSAGGARRATTTTKSGSDSGSSSGCNLTVHSPTKLLSQASSTASSRKGSLSFCGGSRFSPEGEVRPRLRRHSIAGLPTAIDCNRLSQSPGDLKKNYTVSTQTAKPRSRLLPSLQAKGPVEKVKEQPAARIRRLSFCN</sequence>
<proteinExistence type="inferred from homology"/>
<evidence type="ECO:0000256" key="3">
    <source>
        <dbReference type="SAM" id="MobiDB-lite"/>
    </source>
</evidence>
<feature type="compositionally biased region" description="Polar residues" evidence="3">
    <location>
        <begin position="295"/>
        <end position="305"/>
    </location>
</feature>